<dbReference type="EMBL" id="SIDB01000012">
    <property type="protein sequence ID" value="KAI3424854.1"/>
    <property type="molecule type" value="Genomic_DNA"/>
</dbReference>
<proteinExistence type="predicted"/>
<organism evidence="1 2">
    <name type="scientific">Chlorella vulgaris</name>
    <name type="common">Green alga</name>
    <dbReference type="NCBI Taxonomy" id="3077"/>
    <lineage>
        <taxon>Eukaryota</taxon>
        <taxon>Viridiplantae</taxon>
        <taxon>Chlorophyta</taxon>
        <taxon>core chlorophytes</taxon>
        <taxon>Trebouxiophyceae</taxon>
        <taxon>Chlorellales</taxon>
        <taxon>Chlorellaceae</taxon>
        <taxon>Chlorella clade</taxon>
        <taxon>Chlorella</taxon>
    </lineage>
</organism>
<comment type="caution">
    <text evidence="1">The sequence shown here is derived from an EMBL/GenBank/DDBJ whole genome shotgun (WGS) entry which is preliminary data.</text>
</comment>
<dbReference type="Proteomes" id="UP001055712">
    <property type="component" value="Unassembled WGS sequence"/>
</dbReference>
<dbReference type="AlphaFoldDB" id="A0A9D4YT78"/>
<evidence type="ECO:0000313" key="1">
    <source>
        <dbReference type="EMBL" id="KAI3424854.1"/>
    </source>
</evidence>
<reference evidence="1" key="1">
    <citation type="journal article" date="2019" name="Plant J.">
        <title>Chlorella vulgaris genome assembly and annotation reveals the molecular basis for metabolic acclimation to high light conditions.</title>
        <authorList>
            <person name="Cecchin M."/>
            <person name="Marcolungo L."/>
            <person name="Rossato M."/>
            <person name="Girolomoni L."/>
            <person name="Cosentino E."/>
            <person name="Cuine S."/>
            <person name="Li-Beisson Y."/>
            <person name="Delledonne M."/>
            <person name="Ballottari M."/>
        </authorList>
    </citation>
    <scope>NUCLEOTIDE SEQUENCE</scope>
    <source>
        <strain evidence="1">211/11P</strain>
    </source>
</reference>
<sequence length="91" mass="9801">MQLATITTTTTACAPHHAETFAFPLAKARCFSPEALEWRERLRVSEAAGRKKPSGVNLPVIHSAAFQCTNQHTHSDACFVGVAAHLTASRA</sequence>
<keyword evidence="2" id="KW-1185">Reference proteome</keyword>
<evidence type="ECO:0000313" key="2">
    <source>
        <dbReference type="Proteomes" id="UP001055712"/>
    </source>
</evidence>
<gene>
    <name evidence="1" type="ORF">D9Q98_008238</name>
</gene>
<protein>
    <submittedName>
        <fullName evidence="1">Uncharacterized protein</fullName>
    </submittedName>
</protein>
<reference evidence="1" key="2">
    <citation type="submission" date="2020-11" db="EMBL/GenBank/DDBJ databases">
        <authorList>
            <person name="Cecchin M."/>
            <person name="Marcolungo L."/>
            <person name="Rossato M."/>
            <person name="Girolomoni L."/>
            <person name="Cosentino E."/>
            <person name="Cuine S."/>
            <person name="Li-Beisson Y."/>
            <person name="Delledonne M."/>
            <person name="Ballottari M."/>
        </authorList>
    </citation>
    <scope>NUCLEOTIDE SEQUENCE</scope>
    <source>
        <strain evidence="1">211/11P</strain>
        <tissue evidence="1">Whole cell</tissue>
    </source>
</reference>
<accession>A0A9D4YT78</accession>
<name>A0A9D4YT78_CHLVU</name>